<dbReference type="PANTHER" id="PTHR21022">
    <property type="entry name" value="PREPHENATE DEHYDRATASE P PROTEIN"/>
    <property type="match status" value="1"/>
</dbReference>
<comment type="catalytic activity">
    <reaction evidence="8">
        <text>prephenate + H(+) = 3-phenylpyruvate + CO2 + H2O</text>
        <dbReference type="Rhea" id="RHEA:21648"/>
        <dbReference type="ChEBI" id="CHEBI:15377"/>
        <dbReference type="ChEBI" id="CHEBI:15378"/>
        <dbReference type="ChEBI" id="CHEBI:16526"/>
        <dbReference type="ChEBI" id="CHEBI:18005"/>
        <dbReference type="ChEBI" id="CHEBI:29934"/>
        <dbReference type="EC" id="4.2.1.51"/>
    </reaction>
</comment>
<dbReference type="FunFam" id="3.30.70.260:FF:000012">
    <property type="entry name" value="Prephenate dehydratase"/>
    <property type="match status" value="1"/>
</dbReference>
<dbReference type="Proteomes" id="UP000483018">
    <property type="component" value="Unassembled WGS sequence"/>
</dbReference>
<dbReference type="AlphaFoldDB" id="A0A7C8LBR1"/>
<comment type="caution">
    <text evidence="11">The sequence shown here is derived from an EMBL/GenBank/DDBJ whole genome shotgun (WGS) entry which is preliminary data.</text>
</comment>
<dbReference type="NCBIfam" id="NF008865">
    <property type="entry name" value="PRK11898.1"/>
    <property type="match status" value="1"/>
</dbReference>
<dbReference type="SUPFAM" id="SSF53850">
    <property type="entry name" value="Periplasmic binding protein-like II"/>
    <property type="match status" value="1"/>
</dbReference>
<dbReference type="EC" id="4.2.1.51" evidence="2"/>
<dbReference type="UniPathway" id="UPA00121">
    <property type="reaction ID" value="UER00345"/>
</dbReference>
<dbReference type="GO" id="GO:0005737">
    <property type="term" value="C:cytoplasm"/>
    <property type="evidence" value="ECO:0007669"/>
    <property type="project" value="TreeGrafter"/>
</dbReference>
<keyword evidence="12" id="KW-1185">Reference proteome</keyword>
<dbReference type="FunFam" id="3.40.190.10:FF:000064">
    <property type="entry name" value="Prephenate dehydratase"/>
    <property type="match status" value="1"/>
</dbReference>
<dbReference type="PROSITE" id="PS51171">
    <property type="entry name" value="PREPHENATE_DEHYDR_3"/>
    <property type="match status" value="1"/>
</dbReference>
<evidence type="ECO:0000259" key="10">
    <source>
        <dbReference type="PROSITE" id="PS51671"/>
    </source>
</evidence>
<sequence length="275" mass="30705">MLLAGYLGPSGTFSEQAAYAYFNNINEYQLIPFPTIQDLLQAVDKGEVSKGVVPIENSIEGAVNTTVDMLAFEVNLKIQAEIVIPVRHYFIGFEEFGFGEIKAVLSHPQAIAQCRNYLHTHVPKAEIVFTSSTAEAVREVAANKAPRAAVGTLLAAKKYGLSVLDSDIQDNKHNETRFVVLGKEEGKRGAKCKTSLVFSTENKPGELYRVLNIFSLWDVNMTKILSRPSKTRLGEYVFFVDLEGHILEEDMKNALMMVQRKTSFYKLLGSYEIIE</sequence>
<dbReference type="Gene3D" id="3.40.190.10">
    <property type="entry name" value="Periplasmic binding protein-like II"/>
    <property type="match status" value="2"/>
</dbReference>
<dbReference type="EMBL" id="WSLF01000010">
    <property type="protein sequence ID" value="KAE9632975.1"/>
    <property type="molecule type" value="Genomic_DNA"/>
</dbReference>
<keyword evidence="5" id="KW-0057">Aromatic amino acid biosynthesis</keyword>
<evidence type="ECO:0000256" key="5">
    <source>
        <dbReference type="ARBA" id="ARBA00023141"/>
    </source>
</evidence>
<dbReference type="Gene3D" id="3.30.70.260">
    <property type="match status" value="1"/>
</dbReference>
<dbReference type="GO" id="GO:0004664">
    <property type="term" value="F:prephenate dehydratase activity"/>
    <property type="evidence" value="ECO:0007669"/>
    <property type="project" value="UniProtKB-EC"/>
</dbReference>
<keyword evidence="6" id="KW-0584">Phenylalanine biosynthesis</keyword>
<reference evidence="11 12" key="1">
    <citation type="submission" date="2019-12" db="EMBL/GenBank/DDBJ databases">
        <title>Defluviitalea raffinosedens, isolated from a biogas fermenter, genome sequencing and characterization.</title>
        <authorList>
            <person name="Rettenmaier R."/>
            <person name="Schneider M."/>
            <person name="Neuhaus K."/>
            <person name="Liebl W."/>
            <person name="Zverlov V."/>
        </authorList>
    </citation>
    <scope>NUCLEOTIDE SEQUENCE [LARGE SCALE GENOMIC DNA]</scope>
    <source>
        <strain evidence="11 12">249c-K6</strain>
    </source>
</reference>
<dbReference type="PROSITE" id="PS51671">
    <property type="entry name" value="ACT"/>
    <property type="match status" value="1"/>
</dbReference>
<dbReference type="InterPro" id="IPR001086">
    <property type="entry name" value="Preph_deHydtase"/>
</dbReference>
<evidence type="ECO:0000256" key="1">
    <source>
        <dbReference type="ARBA" id="ARBA00004741"/>
    </source>
</evidence>
<dbReference type="CDD" id="cd04905">
    <property type="entry name" value="ACT_CM-PDT"/>
    <property type="match status" value="1"/>
</dbReference>
<dbReference type="Pfam" id="PF01842">
    <property type="entry name" value="ACT"/>
    <property type="match status" value="1"/>
</dbReference>
<feature type="domain" description="Prephenate dehydratase" evidence="9">
    <location>
        <begin position="3"/>
        <end position="183"/>
    </location>
</feature>
<evidence type="ECO:0000313" key="12">
    <source>
        <dbReference type="Proteomes" id="UP000483018"/>
    </source>
</evidence>
<dbReference type="SUPFAM" id="SSF55021">
    <property type="entry name" value="ACT-like"/>
    <property type="match status" value="1"/>
</dbReference>
<organism evidence="11 12">
    <name type="scientific">Defluviitalea raffinosedens</name>
    <dbReference type="NCBI Taxonomy" id="1450156"/>
    <lineage>
        <taxon>Bacteria</taxon>
        <taxon>Bacillati</taxon>
        <taxon>Bacillota</taxon>
        <taxon>Clostridia</taxon>
        <taxon>Lachnospirales</taxon>
        <taxon>Defluviitaleaceae</taxon>
        <taxon>Defluviitalea</taxon>
    </lineage>
</organism>
<name>A0A7C8LBR1_9FIRM</name>
<dbReference type="PANTHER" id="PTHR21022:SF19">
    <property type="entry name" value="PREPHENATE DEHYDRATASE-RELATED"/>
    <property type="match status" value="1"/>
</dbReference>
<evidence type="ECO:0000256" key="7">
    <source>
        <dbReference type="ARBA" id="ARBA00023239"/>
    </source>
</evidence>
<gene>
    <name evidence="11" type="primary">pheA</name>
    <name evidence="11" type="ORF">GND95_10675</name>
</gene>
<dbReference type="InterPro" id="IPR045865">
    <property type="entry name" value="ACT-like_dom_sf"/>
</dbReference>
<evidence type="ECO:0000256" key="8">
    <source>
        <dbReference type="ARBA" id="ARBA00047848"/>
    </source>
</evidence>
<evidence type="ECO:0000256" key="6">
    <source>
        <dbReference type="ARBA" id="ARBA00023222"/>
    </source>
</evidence>
<dbReference type="OrthoDB" id="9802281at2"/>
<dbReference type="InterPro" id="IPR018528">
    <property type="entry name" value="Preph_deHydtase_CS"/>
</dbReference>
<dbReference type="PROSITE" id="PS00857">
    <property type="entry name" value="PREPHENATE_DEHYDR_1"/>
    <property type="match status" value="1"/>
</dbReference>
<evidence type="ECO:0000313" key="11">
    <source>
        <dbReference type="EMBL" id="KAE9632975.1"/>
    </source>
</evidence>
<dbReference type="CDD" id="cd13633">
    <property type="entry name" value="PBP2_Sa-PDT_like"/>
    <property type="match status" value="1"/>
</dbReference>
<evidence type="ECO:0000256" key="4">
    <source>
        <dbReference type="ARBA" id="ARBA00022605"/>
    </source>
</evidence>
<dbReference type="Pfam" id="PF00800">
    <property type="entry name" value="PDT"/>
    <property type="match status" value="1"/>
</dbReference>
<dbReference type="InterPro" id="IPR002912">
    <property type="entry name" value="ACT_dom"/>
</dbReference>
<proteinExistence type="predicted"/>
<evidence type="ECO:0000256" key="2">
    <source>
        <dbReference type="ARBA" id="ARBA00013147"/>
    </source>
</evidence>
<comment type="pathway">
    <text evidence="1">Amino-acid biosynthesis; L-phenylalanine biosynthesis; phenylpyruvate from prephenate: step 1/1.</text>
</comment>
<dbReference type="RefSeq" id="WP_158741149.1">
    <property type="nucleotide sequence ID" value="NZ_JAFBEP010000001.1"/>
</dbReference>
<evidence type="ECO:0000259" key="9">
    <source>
        <dbReference type="PROSITE" id="PS51171"/>
    </source>
</evidence>
<protein>
    <recommendedName>
        <fullName evidence="3">Prephenate dehydratase</fullName>
        <ecNumber evidence="2">4.2.1.51</ecNumber>
    </recommendedName>
</protein>
<evidence type="ECO:0000256" key="3">
    <source>
        <dbReference type="ARBA" id="ARBA00021872"/>
    </source>
</evidence>
<feature type="domain" description="ACT" evidence="10">
    <location>
        <begin position="195"/>
        <end position="272"/>
    </location>
</feature>
<dbReference type="GO" id="GO:0009094">
    <property type="term" value="P:L-phenylalanine biosynthetic process"/>
    <property type="evidence" value="ECO:0007669"/>
    <property type="project" value="UniProtKB-UniPathway"/>
</dbReference>
<keyword evidence="4" id="KW-0028">Amino-acid biosynthesis</keyword>
<accession>A0A7C8LBR1</accession>
<keyword evidence="7 11" id="KW-0456">Lyase</keyword>